<keyword evidence="3" id="KW-0326">Glycosidase</keyword>
<dbReference type="PROSITE" id="PS51173">
    <property type="entry name" value="CBM2"/>
    <property type="match status" value="1"/>
</dbReference>
<protein>
    <submittedName>
        <fullName evidence="3">Endoglucanase E1</fullName>
        <ecNumber evidence="3">3.2.1.4</ecNumber>
    </submittedName>
</protein>
<dbReference type="InterPro" id="IPR012291">
    <property type="entry name" value="CBM2_carb-bd_dom_sf"/>
</dbReference>
<dbReference type="SMART" id="SM00637">
    <property type="entry name" value="CBD_II"/>
    <property type="match status" value="1"/>
</dbReference>
<dbReference type="Gene3D" id="2.60.40.290">
    <property type="match status" value="1"/>
</dbReference>
<dbReference type="Gene3D" id="1.50.10.20">
    <property type="match status" value="1"/>
</dbReference>
<dbReference type="EC" id="3.2.1.4" evidence="3"/>
<dbReference type="GO" id="GO:0008810">
    <property type="term" value="F:cellulase activity"/>
    <property type="evidence" value="ECO:0007669"/>
    <property type="project" value="UniProtKB-EC"/>
</dbReference>
<dbReference type="NCBIfam" id="TIGR02474">
    <property type="entry name" value="pec_lyase"/>
    <property type="match status" value="1"/>
</dbReference>
<dbReference type="SUPFAM" id="SSF81853">
    <property type="entry name" value="Family 10 polysaccharide lyase"/>
    <property type="match status" value="1"/>
</dbReference>
<dbReference type="AlphaFoldDB" id="A0A1M7Z1E3"/>
<dbReference type="OrthoDB" id="9804686at2"/>
<dbReference type="GO" id="GO:0030247">
    <property type="term" value="F:polysaccharide binding"/>
    <property type="evidence" value="ECO:0007669"/>
    <property type="project" value="UniProtKB-UniRule"/>
</dbReference>
<dbReference type="RefSeq" id="WP_073586137.1">
    <property type="nucleotide sequence ID" value="NZ_AP024897.1"/>
</dbReference>
<accession>A0A1M7Z1E3</accession>
<dbReference type="EMBL" id="FRFG01000075">
    <property type="protein sequence ID" value="SHO58691.1"/>
    <property type="molecule type" value="Genomic_DNA"/>
</dbReference>
<evidence type="ECO:0000259" key="2">
    <source>
        <dbReference type="PROSITE" id="PS51173"/>
    </source>
</evidence>
<gene>
    <name evidence="3" type="ORF">VQ7734_04463</name>
</gene>
<dbReference type="Pfam" id="PF09492">
    <property type="entry name" value="Pec_lyase"/>
    <property type="match status" value="1"/>
</dbReference>
<dbReference type="InterPro" id="IPR012669">
    <property type="entry name" value="Pectate_lyase"/>
</dbReference>
<dbReference type="SUPFAM" id="SSF49384">
    <property type="entry name" value="Carbohydrate-binding domain"/>
    <property type="match status" value="1"/>
</dbReference>
<dbReference type="GO" id="GO:0005975">
    <property type="term" value="P:carbohydrate metabolic process"/>
    <property type="evidence" value="ECO:0007669"/>
    <property type="project" value="InterPro"/>
</dbReference>
<evidence type="ECO:0000313" key="3">
    <source>
        <dbReference type="EMBL" id="SHO58691.1"/>
    </source>
</evidence>
<keyword evidence="4" id="KW-1185">Reference proteome</keyword>
<feature type="signal peptide" evidence="1">
    <location>
        <begin position="1"/>
        <end position="26"/>
    </location>
</feature>
<dbReference type="InterPro" id="IPR001919">
    <property type="entry name" value="CBD2"/>
</dbReference>
<dbReference type="InterPro" id="IPR008965">
    <property type="entry name" value="CBM2/CBM3_carb-bd_dom_sf"/>
</dbReference>
<dbReference type="STRING" id="1117707.VQ7734_04463"/>
<reference evidence="4" key="1">
    <citation type="submission" date="2016-12" db="EMBL/GenBank/DDBJ databases">
        <authorList>
            <person name="Rodrigo-Torres L."/>
            <person name="Arahal R.D."/>
            <person name="Lucena T."/>
        </authorList>
    </citation>
    <scope>NUCLEOTIDE SEQUENCE [LARGE SCALE GENOMIC DNA]</scope>
</reference>
<evidence type="ECO:0000313" key="4">
    <source>
        <dbReference type="Proteomes" id="UP000184600"/>
    </source>
</evidence>
<keyword evidence="3" id="KW-0378">Hydrolase</keyword>
<feature type="chain" id="PRO_5012139027" evidence="1">
    <location>
        <begin position="27"/>
        <end position="451"/>
    </location>
</feature>
<proteinExistence type="predicted"/>
<evidence type="ECO:0000256" key="1">
    <source>
        <dbReference type="SAM" id="SignalP"/>
    </source>
</evidence>
<dbReference type="PROSITE" id="PS51257">
    <property type="entry name" value="PROKAR_LIPOPROTEIN"/>
    <property type="match status" value="1"/>
</dbReference>
<feature type="domain" description="CBM2" evidence="2">
    <location>
        <begin position="17"/>
        <end position="128"/>
    </location>
</feature>
<sequence>MKKITNTIALAVAIGCGAFASAQASAASCAVASDIWSNGYTLTVTVDSGSAAVDGWKVQLKFDQTPDISNSWSADVQTSGKTITATSLDWNSHIDAGSSVSFGLQGTYDGSFTAPDCVIADSGGTSGDSSDDNAKLLSQDGNPVHKRFKSQRTAWSQSKADIILSYQYDNGGWPKNQSYDSKGSGGSGKGTFDNGATTTEMIYLAQVYRDTKNTKYRNAVRKGMDYTLKAQYSTGGWPQFYPLKGGYHDHVTFNDNAMSSVLTMLYHASRKDAPFDTDIFSDSDRAEMKTAITKGVEYILKAQWKQNGTLTVWCAQHGKSDYKPKKARAYELKSLSGSESVEVLGFLMTQPQTDKVKKAVKAGLAWFSSPNTYLADHTYDKSVEKKIVYKKGSRMWYRFYDLETNTGFFSDRDGKKYYDLMDISSERRNGYSWGGNYGEKIISYAKKVGYL</sequence>
<keyword evidence="1" id="KW-0732">Signal</keyword>
<name>A0A1M7Z1E3_9VIBR</name>
<dbReference type="Proteomes" id="UP000184600">
    <property type="component" value="Unassembled WGS sequence"/>
</dbReference>
<dbReference type="Pfam" id="PF00553">
    <property type="entry name" value="CBM_2"/>
    <property type="match status" value="1"/>
</dbReference>
<organism evidence="3 4">
    <name type="scientific">Vibrio quintilis</name>
    <dbReference type="NCBI Taxonomy" id="1117707"/>
    <lineage>
        <taxon>Bacteria</taxon>
        <taxon>Pseudomonadati</taxon>
        <taxon>Pseudomonadota</taxon>
        <taxon>Gammaproteobacteria</taxon>
        <taxon>Vibrionales</taxon>
        <taxon>Vibrionaceae</taxon>
        <taxon>Vibrio</taxon>
    </lineage>
</organism>